<dbReference type="OrthoDB" id="10530166at2759"/>
<evidence type="ECO:0000313" key="2">
    <source>
        <dbReference type="Proteomes" id="UP000249363"/>
    </source>
</evidence>
<comment type="caution">
    <text evidence="1">The sequence shown here is derived from an EMBL/GenBank/DDBJ whole genome shotgun (WGS) entry which is preliminary data.</text>
</comment>
<accession>A0A364KV08</accession>
<dbReference type="EMBL" id="MIKG01000005">
    <property type="protein sequence ID" value="RAO67386.1"/>
    <property type="molecule type" value="Genomic_DNA"/>
</dbReference>
<organism evidence="1 2">
    <name type="scientific">Talaromyces amestolkiae</name>
    <dbReference type="NCBI Taxonomy" id="1196081"/>
    <lineage>
        <taxon>Eukaryota</taxon>
        <taxon>Fungi</taxon>
        <taxon>Dikarya</taxon>
        <taxon>Ascomycota</taxon>
        <taxon>Pezizomycotina</taxon>
        <taxon>Eurotiomycetes</taxon>
        <taxon>Eurotiomycetidae</taxon>
        <taxon>Eurotiales</taxon>
        <taxon>Trichocomaceae</taxon>
        <taxon>Talaromyces</taxon>
        <taxon>Talaromyces sect. Talaromyces</taxon>
    </lineage>
</organism>
<proteinExistence type="predicted"/>
<dbReference type="RefSeq" id="XP_040731902.1">
    <property type="nucleotide sequence ID" value="XM_040875649.1"/>
</dbReference>
<reference evidence="1 2" key="1">
    <citation type="journal article" date="2017" name="Biotechnol. Biofuels">
        <title>Differential beta-glucosidase expression as a function of carbon source availability in Talaromyces amestolkiae: a genomic and proteomic approach.</title>
        <authorList>
            <person name="de Eugenio L.I."/>
            <person name="Mendez-Liter J.A."/>
            <person name="Nieto-Dominguez M."/>
            <person name="Alonso L."/>
            <person name="Gil-Munoz J."/>
            <person name="Barriuso J."/>
            <person name="Prieto A."/>
            <person name="Martinez M.J."/>
        </authorList>
    </citation>
    <scope>NUCLEOTIDE SEQUENCE [LARGE SCALE GENOMIC DNA]</scope>
    <source>
        <strain evidence="1 2">CIB</strain>
    </source>
</reference>
<dbReference type="Proteomes" id="UP000249363">
    <property type="component" value="Unassembled WGS sequence"/>
</dbReference>
<sequence>MLPELLRSFIGNQPNEDVELQDLLPLLDGIDFTDDDSDNLEILLKRIQEQVGSEIPECISRIVGKYLEWLKSENIELKDSPALTQHYVALVIYMFSLLKRLKGMRPASWPFSTWTPSTTEQIKNMREDGPKKITQVTDEIYAELEVMYETATEKNKREGTVVSMRELAEKRLMALQKTKEYRDEIAKIEAACNKVESQSDKELLAIYKFALKAVAALVTAFLVLYGWLSKNEPVEPVPVPSQPQ</sequence>
<name>A0A364KV08_TALAM</name>
<dbReference type="AlphaFoldDB" id="A0A364KV08"/>
<evidence type="ECO:0000313" key="1">
    <source>
        <dbReference type="EMBL" id="RAO67386.1"/>
    </source>
</evidence>
<keyword evidence="2" id="KW-1185">Reference proteome</keyword>
<gene>
    <name evidence="1" type="ORF">BHQ10_003398</name>
</gene>
<protein>
    <submittedName>
        <fullName evidence="1">Uncharacterized protein</fullName>
    </submittedName>
</protein>
<dbReference type="GeneID" id="63792614"/>